<dbReference type="EMBL" id="JAWDGP010005097">
    <property type="protein sequence ID" value="KAK3759621.1"/>
    <property type="molecule type" value="Genomic_DNA"/>
</dbReference>
<dbReference type="AlphaFoldDB" id="A0AAE0YZP7"/>
<feature type="transmembrane region" description="Helical" evidence="1">
    <location>
        <begin position="12"/>
        <end position="32"/>
    </location>
</feature>
<keyword evidence="3" id="KW-1185">Reference proteome</keyword>
<dbReference type="Proteomes" id="UP001283361">
    <property type="component" value="Unassembled WGS sequence"/>
</dbReference>
<evidence type="ECO:0000313" key="2">
    <source>
        <dbReference type="EMBL" id="KAK3759621.1"/>
    </source>
</evidence>
<evidence type="ECO:0000313" key="3">
    <source>
        <dbReference type="Proteomes" id="UP001283361"/>
    </source>
</evidence>
<accession>A0AAE0YZP7</accession>
<comment type="caution">
    <text evidence="2">The sequence shown here is derived from an EMBL/GenBank/DDBJ whole genome shotgun (WGS) entry which is preliminary data.</text>
</comment>
<dbReference type="PROSITE" id="PS51257">
    <property type="entry name" value="PROKAR_LIPOPROTEIN"/>
    <property type="match status" value="1"/>
</dbReference>
<evidence type="ECO:0000256" key="1">
    <source>
        <dbReference type="SAM" id="Phobius"/>
    </source>
</evidence>
<sequence length="335" mass="38959">MLDFNTRLPILRIFLVIITILSCLSISISFSWRAVLGLICLAGTYIFPNLSRNEQNHTSGNPFKGKKGDGYMTKEAEEKMKSLVADLVLYDASCVFSLNRFNKIKRNTECSFAKRSKLWGSLDYDHNISLESNTERLIPTFYKFTLAFQDLGVDAFLIELPGELFGTDIETFSSAVRRVLVTLRQADIQRQTRQLKERAAELDAVDVENRMRYLKPENPHIWDRRSWVFEFNKITFFLTSFAPFYPESNSRYGFETQHCYILFQPEISFAIHDLPPDTAETNWNHPVTVRDKIRIAFRDAGREYQAPMATRLPMVYDIVKPVDPYDTPLEWWKVS</sequence>
<keyword evidence="1" id="KW-1133">Transmembrane helix</keyword>
<proteinExistence type="predicted"/>
<organism evidence="2 3">
    <name type="scientific">Elysia crispata</name>
    <name type="common">lettuce slug</name>
    <dbReference type="NCBI Taxonomy" id="231223"/>
    <lineage>
        <taxon>Eukaryota</taxon>
        <taxon>Metazoa</taxon>
        <taxon>Spiralia</taxon>
        <taxon>Lophotrochozoa</taxon>
        <taxon>Mollusca</taxon>
        <taxon>Gastropoda</taxon>
        <taxon>Heterobranchia</taxon>
        <taxon>Euthyneura</taxon>
        <taxon>Panpulmonata</taxon>
        <taxon>Sacoglossa</taxon>
        <taxon>Placobranchoidea</taxon>
        <taxon>Plakobranchidae</taxon>
        <taxon>Elysia</taxon>
    </lineage>
</organism>
<protein>
    <submittedName>
        <fullName evidence="2">Uncharacterized protein</fullName>
    </submittedName>
</protein>
<gene>
    <name evidence="2" type="ORF">RRG08_008204</name>
</gene>
<name>A0AAE0YZP7_9GAST</name>
<reference evidence="2" key="1">
    <citation type="journal article" date="2023" name="G3 (Bethesda)">
        <title>A reference genome for the long-term kleptoplast-retaining sea slug Elysia crispata morphotype clarki.</title>
        <authorList>
            <person name="Eastman K.E."/>
            <person name="Pendleton A.L."/>
            <person name="Shaikh M.A."/>
            <person name="Suttiyut T."/>
            <person name="Ogas R."/>
            <person name="Tomko P."/>
            <person name="Gavelis G."/>
            <person name="Widhalm J.R."/>
            <person name="Wisecaver J.H."/>
        </authorList>
    </citation>
    <scope>NUCLEOTIDE SEQUENCE</scope>
    <source>
        <strain evidence="2">ECLA1</strain>
    </source>
</reference>
<keyword evidence="1" id="KW-0812">Transmembrane</keyword>
<keyword evidence="1" id="KW-0472">Membrane</keyword>